<proteinExistence type="inferred from homology"/>
<feature type="chain" id="PRO_5025646067" evidence="5">
    <location>
        <begin position="18"/>
        <end position="621"/>
    </location>
</feature>
<dbReference type="SUPFAM" id="SSF51905">
    <property type="entry name" value="FAD/NAD(P)-binding domain"/>
    <property type="match status" value="1"/>
</dbReference>
<feature type="binding site" evidence="4">
    <location>
        <begin position="556"/>
        <end position="557"/>
    </location>
    <ligand>
        <name>FAD</name>
        <dbReference type="ChEBI" id="CHEBI:57692"/>
    </ligand>
</feature>
<feature type="active site" description="Proton acceptor" evidence="3">
    <location>
        <position position="601"/>
    </location>
</feature>
<dbReference type="AlphaFoldDB" id="A0A6A6H0P8"/>
<protein>
    <submittedName>
        <fullName evidence="7">GMC oxidoreductase</fullName>
    </submittedName>
</protein>
<dbReference type="PIRSF" id="PIRSF000137">
    <property type="entry name" value="Alcohol_oxidase"/>
    <property type="match status" value="1"/>
</dbReference>
<gene>
    <name evidence="7" type="ORF">EV356DRAFT_506813</name>
</gene>
<keyword evidence="5" id="KW-0732">Signal</keyword>
<keyword evidence="4" id="KW-0285">Flavoprotein</keyword>
<accession>A0A6A6H0P8</accession>
<feature type="domain" description="Glucose-methanol-choline oxidoreductase N-terminal" evidence="6">
    <location>
        <begin position="320"/>
        <end position="334"/>
    </location>
</feature>
<dbReference type="InterPro" id="IPR000172">
    <property type="entry name" value="GMC_OxRdtase_N"/>
</dbReference>
<dbReference type="SUPFAM" id="SSF54373">
    <property type="entry name" value="FAD-linked reductases, C-terminal domain"/>
    <property type="match status" value="1"/>
</dbReference>
<sequence>MLTWTLLSVVFAAVAFSAPHPYSKRQLSGILAGLQGAVGQNASFDYVVVGGGTGGLAIAKRLAEDPQTTVAVIEAGSLYEVTSPLIASTPGGDVLFCGSDAQDNNPLIDWSFFTQPQKGGNGRTTHYARGKCLGGSSARNFMIYQRGTVDSYQKWADQVGDQSYTWDNLQQYFKKSVAFTPPNTAKRASNASAQYNPSAFSPTAGPLSVSYANYAQPFSSYIQGSFSEIGIPTVEDFNSGSLLGAQYCSSTINPSNENRDSSQTSFLDAASAYSNLKVYTASVGEKILFDGNKTATGVRASSAGVPFILSANKEVIVSAGAFQSPQVLMLSGVGPAAQLQSLGIPVVADRPGVGENLTDHVFFGPSYPVQVDTLTKLANDDVYTAAQLTNFTTFQEGPFTNPVADFLGWEKVPQSMRSNFSAQTQAALAQFPADWPEIEYISASGYVGDFGDLFMDQPKDGRQYATILGTLVAPLSRGTVTLSSTSAADLPLIDPNWLTDPTDQAVAIAAYKRVRAAFASKFMQQIVIGDEYFPGKAVQSDADILNTIANTVQTVWHASVTCRMGSVDDPNAVVDSKARVIGVQGVRVVDASAFALLPPGHPQSTIYMLAEKIADDIKNGQ</sequence>
<dbReference type="GO" id="GO:0050660">
    <property type="term" value="F:flavin adenine dinucleotide binding"/>
    <property type="evidence" value="ECO:0007669"/>
    <property type="project" value="InterPro"/>
</dbReference>
<dbReference type="OrthoDB" id="269227at2759"/>
<feature type="signal peptide" evidence="5">
    <location>
        <begin position="1"/>
        <end position="17"/>
    </location>
</feature>
<dbReference type="InterPro" id="IPR007867">
    <property type="entry name" value="GMC_OxRtase_C"/>
</dbReference>
<feature type="binding site" evidence="4">
    <location>
        <begin position="602"/>
        <end position="603"/>
    </location>
    <ligand>
        <name>FAD</name>
        <dbReference type="ChEBI" id="CHEBI:57692"/>
    </ligand>
</feature>
<feature type="active site" description="Proton donor" evidence="3">
    <location>
        <position position="557"/>
    </location>
</feature>
<dbReference type="GO" id="GO:0016614">
    <property type="term" value="F:oxidoreductase activity, acting on CH-OH group of donors"/>
    <property type="evidence" value="ECO:0007669"/>
    <property type="project" value="InterPro"/>
</dbReference>
<name>A0A6A6H0P8_VIRVR</name>
<evidence type="ECO:0000256" key="4">
    <source>
        <dbReference type="PIRSR" id="PIRSR000137-2"/>
    </source>
</evidence>
<evidence type="ECO:0000256" key="1">
    <source>
        <dbReference type="ARBA" id="ARBA00010790"/>
    </source>
</evidence>
<reference evidence="7" key="1">
    <citation type="journal article" date="2020" name="Stud. Mycol.">
        <title>101 Dothideomycetes genomes: a test case for predicting lifestyles and emergence of pathogens.</title>
        <authorList>
            <person name="Haridas S."/>
            <person name="Albert R."/>
            <person name="Binder M."/>
            <person name="Bloem J."/>
            <person name="Labutti K."/>
            <person name="Salamov A."/>
            <person name="Andreopoulos B."/>
            <person name="Baker S."/>
            <person name="Barry K."/>
            <person name="Bills G."/>
            <person name="Bluhm B."/>
            <person name="Cannon C."/>
            <person name="Castanera R."/>
            <person name="Culley D."/>
            <person name="Daum C."/>
            <person name="Ezra D."/>
            <person name="Gonzalez J."/>
            <person name="Henrissat B."/>
            <person name="Kuo A."/>
            <person name="Liang C."/>
            <person name="Lipzen A."/>
            <person name="Lutzoni F."/>
            <person name="Magnuson J."/>
            <person name="Mondo S."/>
            <person name="Nolan M."/>
            <person name="Ohm R."/>
            <person name="Pangilinan J."/>
            <person name="Park H.-J."/>
            <person name="Ramirez L."/>
            <person name="Alfaro M."/>
            <person name="Sun H."/>
            <person name="Tritt A."/>
            <person name="Yoshinaga Y."/>
            <person name="Zwiers L.-H."/>
            <person name="Turgeon B."/>
            <person name="Goodwin S."/>
            <person name="Spatafora J."/>
            <person name="Crous P."/>
            <person name="Grigoriev I."/>
        </authorList>
    </citation>
    <scope>NUCLEOTIDE SEQUENCE</scope>
    <source>
        <strain evidence="7">Tuck. ex Michener</strain>
    </source>
</reference>
<keyword evidence="4" id="KW-0274">FAD</keyword>
<evidence type="ECO:0000313" key="7">
    <source>
        <dbReference type="EMBL" id="KAF2231595.1"/>
    </source>
</evidence>
<dbReference type="InterPro" id="IPR036188">
    <property type="entry name" value="FAD/NAD-bd_sf"/>
</dbReference>
<evidence type="ECO:0000259" key="6">
    <source>
        <dbReference type="PROSITE" id="PS00624"/>
    </source>
</evidence>
<dbReference type="PROSITE" id="PS00624">
    <property type="entry name" value="GMC_OXRED_2"/>
    <property type="match status" value="1"/>
</dbReference>
<dbReference type="PANTHER" id="PTHR11552">
    <property type="entry name" value="GLUCOSE-METHANOL-CHOLINE GMC OXIDOREDUCTASE"/>
    <property type="match status" value="1"/>
</dbReference>
<evidence type="ECO:0000256" key="2">
    <source>
        <dbReference type="ARBA" id="ARBA00023180"/>
    </source>
</evidence>
<keyword evidence="8" id="KW-1185">Reference proteome</keyword>
<dbReference type="InterPro" id="IPR012132">
    <property type="entry name" value="GMC_OxRdtase"/>
</dbReference>
<dbReference type="Gene3D" id="3.30.560.10">
    <property type="entry name" value="Glucose Oxidase, domain 3"/>
    <property type="match status" value="1"/>
</dbReference>
<dbReference type="GO" id="GO:0044550">
    <property type="term" value="P:secondary metabolite biosynthetic process"/>
    <property type="evidence" value="ECO:0007669"/>
    <property type="project" value="TreeGrafter"/>
</dbReference>
<dbReference type="Pfam" id="PF00732">
    <property type="entry name" value="GMC_oxred_N"/>
    <property type="match status" value="1"/>
</dbReference>
<dbReference type="Proteomes" id="UP000800092">
    <property type="component" value="Unassembled WGS sequence"/>
</dbReference>
<dbReference type="PANTHER" id="PTHR11552:SF138">
    <property type="entry name" value="DEHYDROGENASE PKFF-RELATED"/>
    <property type="match status" value="1"/>
</dbReference>
<dbReference type="Pfam" id="PF05199">
    <property type="entry name" value="GMC_oxred_C"/>
    <property type="match status" value="1"/>
</dbReference>
<comment type="cofactor">
    <cofactor evidence="4">
        <name>FAD</name>
        <dbReference type="ChEBI" id="CHEBI:57692"/>
    </cofactor>
</comment>
<dbReference type="EMBL" id="ML991825">
    <property type="protein sequence ID" value="KAF2231595.1"/>
    <property type="molecule type" value="Genomic_DNA"/>
</dbReference>
<evidence type="ECO:0000256" key="5">
    <source>
        <dbReference type="SAM" id="SignalP"/>
    </source>
</evidence>
<comment type="similarity">
    <text evidence="1">Belongs to the GMC oxidoreductase family.</text>
</comment>
<dbReference type="Gene3D" id="3.50.50.60">
    <property type="entry name" value="FAD/NAD(P)-binding domain"/>
    <property type="match status" value="1"/>
</dbReference>
<organism evidence="7 8">
    <name type="scientific">Viridothelium virens</name>
    <name type="common">Speckled blister lichen</name>
    <name type="synonym">Trypethelium virens</name>
    <dbReference type="NCBI Taxonomy" id="1048519"/>
    <lineage>
        <taxon>Eukaryota</taxon>
        <taxon>Fungi</taxon>
        <taxon>Dikarya</taxon>
        <taxon>Ascomycota</taxon>
        <taxon>Pezizomycotina</taxon>
        <taxon>Dothideomycetes</taxon>
        <taxon>Dothideomycetes incertae sedis</taxon>
        <taxon>Trypetheliales</taxon>
        <taxon>Trypetheliaceae</taxon>
        <taxon>Viridothelium</taxon>
    </lineage>
</organism>
<evidence type="ECO:0000256" key="3">
    <source>
        <dbReference type="PIRSR" id="PIRSR000137-1"/>
    </source>
</evidence>
<evidence type="ECO:0000313" key="8">
    <source>
        <dbReference type="Proteomes" id="UP000800092"/>
    </source>
</evidence>
<keyword evidence="2" id="KW-0325">Glycoprotein</keyword>